<keyword evidence="2" id="KW-1185">Reference proteome</keyword>
<dbReference type="Proteomes" id="UP000287033">
    <property type="component" value="Unassembled WGS sequence"/>
</dbReference>
<organism evidence="1 2">
    <name type="scientific">Chiloscyllium punctatum</name>
    <name type="common">Brownbanded bambooshark</name>
    <name type="synonym">Hemiscyllium punctatum</name>
    <dbReference type="NCBI Taxonomy" id="137246"/>
    <lineage>
        <taxon>Eukaryota</taxon>
        <taxon>Metazoa</taxon>
        <taxon>Chordata</taxon>
        <taxon>Craniata</taxon>
        <taxon>Vertebrata</taxon>
        <taxon>Chondrichthyes</taxon>
        <taxon>Elasmobranchii</taxon>
        <taxon>Galeomorphii</taxon>
        <taxon>Galeoidea</taxon>
        <taxon>Orectolobiformes</taxon>
        <taxon>Hemiscylliidae</taxon>
        <taxon>Chiloscyllium</taxon>
    </lineage>
</organism>
<comment type="caution">
    <text evidence="1">The sequence shown here is derived from an EMBL/GenBank/DDBJ whole genome shotgun (WGS) entry which is preliminary data.</text>
</comment>
<protein>
    <submittedName>
        <fullName evidence="1">Uncharacterized protein</fullName>
    </submittedName>
</protein>
<proteinExistence type="predicted"/>
<accession>A0A401S613</accession>
<name>A0A401S613_CHIPU</name>
<gene>
    <name evidence="1" type="ORF">chiPu_0004228</name>
</gene>
<dbReference type="AlphaFoldDB" id="A0A401S613"/>
<evidence type="ECO:0000313" key="2">
    <source>
        <dbReference type="Proteomes" id="UP000287033"/>
    </source>
</evidence>
<sequence>MVKLYPRGPEQETERISLICARTPDFAFGDTSLNQRHLSLQNKKKLLHPLFFNDCQVHVPLTNLIELEQNSPCLIPSASQ</sequence>
<evidence type="ECO:0000313" key="1">
    <source>
        <dbReference type="EMBL" id="GCC25817.1"/>
    </source>
</evidence>
<dbReference type="EMBL" id="BEZZ01000099">
    <property type="protein sequence ID" value="GCC25817.1"/>
    <property type="molecule type" value="Genomic_DNA"/>
</dbReference>
<reference evidence="1 2" key="1">
    <citation type="journal article" date="2018" name="Nat. Ecol. Evol.">
        <title>Shark genomes provide insights into elasmobranch evolution and the origin of vertebrates.</title>
        <authorList>
            <person name="Hara Y"/>
            <person name="Yamaguchi K"/>
            <person name="Onimaru K"/>
            <person name="Kadota M"/>
            <person name="Koyanagi M"/>
            <person name="Keeley SD"/>
            <person name="Tatsumi K"/>
            <person name="Tanaka K"/>
            <person name="Motone F"/>
            <person name="Kageyama Y"/>
            <person name="Nozu R"/>
            <person name="Adachi N"/>
            <person name="Nishimura O"/>
            <person name="Nakagawa R"/>
            <person name="Tanegashima C"/>
            <person name="Kiyatake I"/>
            <person name="Matsumoto R"/>
            <person name="Murakumo K"/>
            <person name="Nishida K"/>
            <person name="Terakita A"/>
            <person name="Kuratani S"/>
            <person name="Sato K"/>
            <person name="Hyodo S Kuraku.S."/>
        </authorList>
    </citation>
    <scope>NUCLEOTIDE SEQUENCE [LARGE SCALE GENOMIC DNA]</scope>
</reference>